<sequence length="98" mass="10725">MIQLCHPTASRMTLASHPSSPCRMENKVDLEAFRGYQDHPPRPSPRGGTLPKKMPMFSETAGPAVCGQDREESGAYLLAFDALTVNHRNTTSELLAQA</sequence>
<comment type="caution">
    <text evidence="2">The sequence shown here is derived from an EMBL/GenBank/DDBJ whole genome shotgun (WGS) entry which is preliminary data.</text>
</comment>
<gene>
    <name evidence="2" type="ORF">Cadr_000019152</name>
</gene>
<reference evidence="2 3" key="1">
    <citation type="journal article" date="2019" name="Mol. Ecol. Resour.">
        <title>Improving Illumina assemblies with Hi-C and long reads: an example with the North African dromedary.</title>
        <authorList>
            <person name="Elbers J.P."/>
            <person name="Rogers M.F."/>
            <person name="Perelman P.L."/>
            <person name="Proskuryakova A.A."/>
            <person name="Serdyukova N.A."/>
            <person name="Johnson W.E."/>
            <person name="Horin P."/>
            <person name="Corander J."/>
            <person name="Murphy D."/>
            <person name="Burger P.A."/>
        </authorList>
    </citation>
    <scope>NUCLEOTIDE SEQUENCE [LARGE SCALE GENOMIC DNA]</scope>
    <source>
        <strain evidence="2">Drom800</strain>
        <tissue evidence="2">Blood</tissue>
    </source>
</reference>
<keyword evidence="3" id="KW-1185">Reference proteome</keyword>
<dbReference type="Proteomes" id="UP000299084">
    <property type="component" value="Unassembled WGS sequence"/>
</dbReference>
<feature type="region of interest" description="Disordered" evidence="1">
    <location>
        <begin position="1"/>
        <end position="65"/>
    </location>
</feature>
<proteinExistence type="predicted"/>
<organism evidence="2 3">
    <name type="scientific">Camelus dromedarius</name>
    <name type="common">Dromedary</name>
    <name type="synonym">Arabian camel</name>
    <dbReference type="NCBI Taxonomy" id="9838"/>
    <lineage>
        <taxon>Eukaryota</taxon>
        <taxon>Metazoa</taxon>
        <taxon>Chordata</taxon>
        <taxon>Craniata</taxon>
        <taxon>Vertebrata</taxon>
        <taxon>Euteleostomi</taxon>
        <taxon>Mammalia</taxon>
        <taxon>Eutheria</taxon>
        <taxon>Laurasiatheria</taxon>
        <taxon>Artiodactyla</taxon>
        <taxon>Tylopoda</taxon>
        <taxon>Camelidae</taxon>
        <taxon>Camelus</taxon>
    </lineage>
</organism>
<evidence type="ECO:0000313" key="2">
    <source>
        <dbReference type="EMBL" id="KAB1265100.1"/>
    </source>
</evidence>
<dbReference type="EMBL" id="JWIN03000016">
    <property type="protein sequence ID" value="KAB1265100.1"/>
    <property type="molecule type" value="Genomic_DNA"/>
</dbReference>
<accession>A0A5N4D210</accession>
<evidence type="ECO:0000256" key="1">
    <source>
        <dbReference type="SAM" id="MobiDB-lite"/>
    </source>
</evidence>
<feature type="compositionally biased region" description="Polar residues" evidence="1">
    <location>
        <begin position="10"/>
        <end position="19"/>
    </location>
</feature>
<name>A0A5N4D210_CAMDR</name>
<feature type="compositionally biased region" description="Basic and acidic residues" evidence="1">
    <location>
        <begin position="24"/>
        <end position="41"/>
    </location>
</feature>
<dbReference type="AlphaFoldDB" id="A0A5N4D210"/>
<evidence type="ECO:0000313" key="3">
    <source>
        <dbReference type="Proteomes" id="UP000299084"/>
    </source>
</evidence>
<protein>
    <submittedName>
        <fullName evidence="2">Uncharacterized protein</fullName>
    </submittedName>
</protein>